<feature type="region of interest" description="Disordered" evidence="7">
    <location>
        <begin position="241"/>
        <end position="274"/>
    </location>
</feature>
<dbReference type="Proteomes" id="UP001056201">
    <property type="component" value="Chromosome 1"/>
</dbReference>
<comment type="function">
    <text evidence="5">Transcriptional repressor for the pyruvate dehydrogenase complex genes aceEF and lpd.</text>
</comment>
<gene>
    <name evidence="9" type="ORF">MW290_04425</name>
</gene>
<name>A0ABY4S7X9_AQUTE</name>
<evidence type="ECO:0000256" key="2">
    <source>
        <dbReference type="ARBA" id="ARBA00023015"/>
    </source>
</evidence>
<dbReference type="InterPro" id="IPR011711">
    <property type="entry name" value="GntR_C"/>
</dbReference>
<dbReference type="InterPro" id="IPR036388">
    <property type="entry name" value="WH-like_DNA-bd_sf"/>
</dbReference>
<keyword evidence="10" id="KW-1185">Reference proteome</keyword>
<dbReference type="SMART" id="SM00345">
    <property type="entry name" value="HTH_GNTR"/>
    <property type="match status" value="1"/>
</dbReference>
<dbReference type="InterPro" id="IPR000524">
    <property type="entry name" value="Tscrpt_reg_HTH_GntR"/>
</dbReference>
<feature type="domain" description="HTH gntR-type" evidence="8">
    <location>
        <begin position="16"/>
        <end position="84"/>
    </location>
</feature>
<dbReference type="Gene3D" id="1.10.10.10">
    <property type="entry name" value="Winged helix-like DNA-binding domain superfamily/Winged helix DNA-binding domain"/>
    <property type="match status" value="1"/>
</dbReference>
<dbReference type="Pfam" id="PF07729">
    <property type="entry name" value="FCD"/>
    <property type="match status" value="1"/>
</dbReference>
<evidence type="ECO:0000256" key="1">
    <source>
        <dbReference type="ARBA" id="ARBA00022491"/>
    </source>
</evidence>
<dbReference type="SMART" id="SM00895">
    <property type="entry name" value="FCD"/>
    <property type="match status" value="1"/>
</dbReference>
<keyword evidence="4" id="KW-0804">Transcription</keyword>
<evidence type="ECO:0000313" key="9">
    <source>
        <dbReference type="EMBL" id="URI07848.1"/>
    </source>
</evidence>
<evidence type="ECO:0000313" key="10">
    <source>
        <dbReference type="Proteomes" id="UP001056201"/>
    </source>
</evidence>
<keyword evidence="2" id="KW-0805">Transcription regulation</keyword>
<dbReference type="Pfam" id="PF00392">
    <property type="entry name" value="GntR"/>
    <property type="match status" value="1"/>
</dbReference>
<evidence type="ECO:0000256" key="6">
    <source>
        <dbReference type="ARBA" id="ARBA00039592"/>
    </source>
</evidence>
<reference evidence="9" key="1">
    <citation type="submission" date="2022-05" db="EMBL/GenBank/DDBJ databases">
        <title>An RpoN-dependent PEP-CTERM gene is involved in floc formation of an Aquincola tertiaricarbonis strain.</title>
        <authorList>
            <person name="Qiu D."/>
            <person name="Xia M."/>
        </authorList>
    </citation>
    <scope>NUCLEOTIDE SEQUENCE</scope>
    <source>
        <strain evidence="9">RN12</strain>
    </source>
</reference>
<evidence type="ECO:0000256" key="5">
    <source>
        <dbReference type="ARBA" id="ARBA00037357"/>
    </source>
</evidence>
<sequence>MASQPSFRAVAHVRRPRLSDTITDQIEDLIATGKLKPGDRMPAERDLAQQLDVSRPSLREALLILESRGLLQARRGGGFSVTDVTAPTITDPLVHLLQRHPETVDDILELRHGLECVAAEFAALRATEADDKRLREIVGGMKRRRGPVDPLEDTDRDVDFHMAVAEASHNVALVHVMRGIFNLMRINMLRSREALCHQAENVTLLDEQHAQIAKAITARDPAAARAAANIHLSFVQASLREAASKGGRKAGNGAAAPAPSPARARKRSDGDAGA</sequence>
<evidence type="ECO:0000256" key="7">
    <source>
        <dbReference type="SAM" id="MobiDB-lite"/>
    </source>
</evidence>
<dbReference type="InterPro" id="IPR008920">
    <property type="entry name" value="TF_FadR/GntR_C"/>
</dbReference>
<proteinExistence type="predicted"/>
<organism evidence="9 10">
    <name type="scientific">Aquincola tertiaricarbonis</name>
    <dbReference type="NCBI Taxonomy" id="391953"/>
    <lineage>
        <taxon>Bacteria</taxon>
        <taxon>Pseudomonadati</taxon>
        <taxon>Pseudomonadota</taxon>
        <taxon>Betaproteobacteria</taxon>
        <taxon>Burkholderiales</taxon>
        <taxon>Sphaerotilaceae</taxon>
        <taxon>Aquincola</taxon>
    </lineage>
</organism>
<keyword evidence="3" id="KW-0238">DNA-binding</keyword>
<dbReference type="InterPro" id="IPR036390">
    <property type="entry name" value="WH_DNA-bd_sf"/>
</dbReference>
<dbReference type="SUPFAM" id="SSF48008">
    <property type="entry name" value="GntR ligand-binding domain-like"/>
    <property type="match status" value="1"/>
</dbReference>
<dbReference type="PRINTS" id="PR00035">
    <property type="entry name" value="HTHGNTR"/>
</dbReference>
<evidence type="ECO:0000259" key="8">
    <source>
        <dbReference type="PROSITE" id="PS50949"/>
    </source>
</evidence>
<dbReference type="PANTHER" id="PTHR43537">
    <property type="entry name" value="TRANSCRIPTIONAL REGULATOR, GNTR FAMILY"/>
    <property type="match status" value="1"/>
</dbReference>
<keyword evidence="1" id="KW-0678">Repressor</keyword>
<evidence type="ECO:0000256" key="3">
    <source>
        <dbReference type="ARBA" id="ARBA00023125"/>
    </source>
</evidence>
<dbReference type="SUPFAM" id="SSF46785">
    <property type="entry name" value="Winged helix' DNA-binding domain"/>
    <property type="match status" value="1"/>
</dbReference>
<dbReference type="PANTHER" id="PTHR43537:SF34">
    <property type="entry name" value="PYRUVATE DEHYDROGENASE COMPLEX REPRESSOR"/>
    <property type="match status" value="1"/>
</dbReference>
<dbReference type="PROSITE" id="PS50949">
    <property type="entry name" value="HTH_GNTR"/>
    <property type="match status" value="1"/>
</dbReference>
<dbReference type="CDD" id="cd07377">
    <property type="entry name" value="WHTH_GntR"/>
    <property type="match status" value="1"/>
</dbReference>
<protein>
    <recommendedName>
        <fullName evidence="6">Pyruvate dehydrogenase complex repressor</fullName>
    </recommendedName>
</protein>
<dbReference type="RefSeq" id="WP_250196077.1">
    <property type="nucleotide sequence ID" value="NZ_CP097635.1"/>
</dbReference>
<accession>A0ABY4S7X9</accession>
<dbReference type="EMBL" id="CP097635">
    <property type="protein sequence ID" value="URI07848.1"/>
    <property type="molecule type" value="Genomic_DNA"/>
</dbReference>
<dbReference type="Gene3D" id="1.20.120.530">
    <property type="entry name" value="GntR ligand-binding domain-like"/>
    <property type="match status" value="1"/>
</dbReference>
<evidence type="ECO:0000256" key="4">
    <source>
        <dbReference type="ARBA" id="ARBA00023163"/>
    </source>
</evidence>